<protein>
    <submittedName>
        <fullName evidence="4">DNA topoisomerase IB</fullName>
    </submittedName>
</protein>
<comment type="caution">
    <text evidence="4">The sequence shown here is derived from an EMBL/GenBank/DDBJ whole genome shotgun (WGS) entry which is preliminary data.</text>
</comment>
<dbReference type="Gene3D" id="1.10.132.120">
    <property type="match status" value="1"/>
</dbReference>
<dbReference type="SUPFAM" id="SSF56349">
    <property type="entry name" value="DNA breaking-rejoining enzymes"/>
    <property type="match status" value="1"/>
</dbReference>
<dbReference type="Gene3D" id="3.90.15.10">
    <property type="entry name" value="Topoisomerase I, Chain A, domain 3"/>
    <property type="match status" value="1"/>
</dbReference>
<name>A0ABW2KTA8_9PROT</name>
<evidence type="ECO:0000256" key="1">
    <source>
        <dbReference type="SAM" id="MobiDB-lite"/>
    </source>
</evidence>
<feature type="domain" description="DNA topoisomerase I catalytic core eukaryotic-type" evidence="2">
    <location>
        <begin position="98"/>
        <end position="305"/>
    </location>
</feature>
<evidence type="ECO:0000259" key="3">
    <source>
        <dbReference type="Pfam" id="PF21338"/>
    </source>
</evidence>
<dbReference type="Pfam" id="PF21338">
    <property type="entry name" value="Top1B_N_bact"/>
    <property type="match status" value="1"/>
</dbReference>
<dbReference type="PROSITE" id="PS52038">
    <property type="entry name" value="TOPO_IB_2"/>
    <property type="match status" value="1"/>
</dbReference>
<dbReference type="InterPro" id="IPR011010">
    <property type="entry name" value="DNA_brk_join_enz"/>
</dbReference>
<dbReference type="InterPro" id="IPR013500">
    <property type="entry name" value="TopoI_cat_euk"/>
</dbReference>
<sequence length="381" mass="42859">MDNDRAMDVETAKAAALRYVNDDEPGLRRRRCGRGFRYVGPDGRPVRDAATLARIRSLAIPPAYTDVWICADPDGHVQATGRDGRGRKQYRYHPRWVEARDSDKYGRVLAFSRALPRIRTRVEADLGRRGLPRERVLACVVRLLDATLIRVGNDSYARENRSYGLTTLRDRHVEVAGSEIRFGFRGKSGKVWQLTLRDRRLARLVKACQDVPGQRLFQYLDDDGQRHTVTSGDVNAYIHEIAGEDFSAKDFRTWAGTVLAAFALDEVEQAMSEAARKRTLSRAIRTVAARLGNTPAVCRRCYVHPEVVSAWLEGSLLEQMRAEAERTLREDLPGLSPEEAAVLAFLETRLSREVAAVKKGPVKKGAGRRPREEVRPARAAE</sequence>
<dbReference type="CDD" id="cd00659">
    <property type="entry name" value="Topo_IB_C"/>
    <property type="match status" value="1"/>
</dbReference>
<dbReference type="InterPro" id="IPR035447">
    <property type="entry name" value="DNA_topo_I_N_sf"/>
</dbReference>
<evidence type="ECO:0000259" key="2">
    <source>
        <dbReference type="Pfam" id="PF01028"/>
    </source>
</evidence>
<feature type="region of interest" description="Disordered" evidence="1">
    <location>
        <begin position="358"/>
        <end position="381"/>
    </location>
</feature>
<reference evidence="5" key="1">
    <citation type="journal article" date="2019" name="Int. J. Syst. Evol. Microbiol.">
        <title>The Global Catalogue of Microorganisms (GCM) 10K type strain sequencing project: providing services to taxonomists for standard genome sequencing and annotation.</title>
        <authorList>
            <consortium name="The Broad Institute Genomics Platform"/>
            <consortium name="The Broad Institute Genome Sequencing Center for Infectious Disease"/>
            <person name="Wu L."/>
            <person name="Ma J."/>
        </authorList>
    </citation>
    <scope>NUCLEOTIDE SEQUENCE [LARGE SCALE GENOMIC DNA]</scope>
    <source>
        <strain evidence="5">CGMCC 1.16275</strain>
    </source>
</reference>
<dbReference type="Gene3D" id="3.30.66.10">
    <property type="entry name" value="DNA topoisomerase I domain"/>
    <property type="match status" value="1"/>
</dbReference>
<proteinExistence type="predicted"/>
<feature type="compositionally biased region" description="Basic and acidic residues" evidence="1">
    <location>
        <begin position="369"/>
        <end position="381"/>
    </location>
</feature>
<dbReference type="Pfam" id="PF01028">
    <property type="entry name" value="Topoisom_I"/>
    <property type="match status" value="1"/>
</dbReference>
<accession>A0ABW2KTA8</accession>
<keyword evidence="5" id="KW-1185">Reference proteome</keyword>
<dbReference type="InterPro" id="IPR049331">
    <property type="entry name" value="Top1B_N_bact"/>
</dbReference>
<gene>
    <name evidence="4" type="ORF">ACFQPS_08860</name>
</gene>
<dbReference type="Proteomes" id="UP001596456">
    <property type="component" value="Unassembled WGS sequence"/>
</dbReference>
<feature type="domain" description="DNA topoisomerase IB N-terminal" evidence="3">
    <location>
        <begin position="35"/>
        <end position="83"/>
    </location>
</feature>
<evidence type="ECO:0000313" key="5">
    <source>
        <dbReference type="Proteomes" id="UP001596456"/>
    </source>
</evidence>
<dbReference type="EMBL" id="JBHTCM010000010">
    <property type="protein sequence ID" value="MFC7333269.1"/>
    <property type="molecule type" value="Genomic_DNA"/>
</dbReference>
<dbReference type="RefSeq" id="WP_377358243.1">
    <property type="nucleotide sequence ID" value="NZ_JBHTCM010000010.1"/>
</dbReference>
<dbReference type="InterPro" id="IPR014711">
    <property type="entry name" value="TopoI_cat_a-hlx-sub_euk"/>
</dbReference>
<dbReference type="SUPFAM" id="SSF55869">
    <property type="entry name" value="DNA topoisomerase I domain"/>
    <property type="match status" value="1"/>
</dbReference>
<evidence type="ECO:0000313" key="4">
    <source>
        <dbReference type="EMBL" id="MFC7333269.1"/>
    </source>
</evidence>
<organism evidence="4 5">
    <name type="scientific">Rhodocista pekingensis</name>
    <dbReference type="NCBI Taxonomy" id="201185"/>
    <lineage>
        <taxon>Bacteria</taxon>
        <taxon>Pseudomonadati</taxon>
        <taxon>Pseudomonadota</taxon>
        <taxon>Alphaproteobacteria</taxon>
        <taxon>Rhodospirillales</taxon>
        <taxon>Azospirillaceae</taxon>
        <taxon>Rhodocista</taxon>
    </lineage>
</organism>